<dbReference type="EMBL" id="KL142383">
    <property type="protein sequence ID" value="KDR74429.1"/>
    <property type="molecule type" value="Genomic_DNA"/>
</dbReference>
<accession>A0A067T3F1</accession>
<evidence type="ECO:0000313" key="2">
    <source>
        <dbReference type="Proteomes" id="UP000027222"/>
    </source>
</evidence>
<dbReference type="HOGENOM" id="CLU_2960925_0_0_1"/>
<dbReference type="AlphaFoldDB" id="A0A067T3F1"/>
<name>A0A067T3F1_GALM3</name>
<gene>
    <name evidence="1" type="ORF">GALMADRAFT_584528</name>
</gene>
<dbReference type="Proteomes" id="UP000027222">
    <property type="component" value="Unassembled WGS sequence"/>
</dbReference>
<keyword evidence="2" id="KW-1185">Reference proteome</keyword>
<proteinExistence type="predicted"/>
<reference evidence="2" key="1">
    <citation type="journal article" date="2014" name="Proc. Natl. Acad. Sci. U.S.A.">
        <title>Extensive sampling of basidiomycete genomes demonstrates inadequacy of the white-rot/brown-rot paradigm for wood decay fungi.</title>
        <authorList>
            <person name="Riley R."/>
            <person name="Salamov A.A."/>
            <person name="Brown D.W."/>
            <person name="Nagy L.G."/>
            <person name="Floudas D."/>
            <person name="Held B.W."/>
            <person name="Levasseur A."/>
            <person name="Lombard V."/>
            <person name="Morin E."/>
            <person name="Otillar R."/>
            <person name="Lindquist E.A."/>
            <person name="Sun H."/>
            <person name="LaButti K.M."/>
            <person name="Schmutz J."/>
            <person name="Jabbour D."/>
            <person name="Luo H."/>
            <person name="Baker S.E."/>
            <person name="Pisabarro A.G."/>
            <person name="Walton J.D."/>
            <person name="Blanchette R.A."/>
            <person name="Henrissat B."/>
            <person name="Martin F."/>
            <person name="Cullen D."/>
            <person name="Hibbett D.S."/>
            <person name="Grigoriev I.V."/>
        </authorList>
    </citation>
    <scope>NUCLEOTIDE SEQUENCE [LARGE SCALE GENOMIC DNA]</scope>
    <source>
        <strain evidence="2">CBS 339.88</strain>
    </source>
</reference>
<evidence type="ECO:0000313" key="1">
    <source>
        <dbReference type="EMBL" id="KDR74429.1"/>
    </source>
</evidence>
<sequence length="59" mass="6660">MSCQPACSYNFRSWRINLTSLSSATLQNKHSIPQETKMRSIVCDPTSHLQITYLILSAS</sequence>
<organism evidence="1 2">
    <name type="scientific">Galerina marginata (strain CBS 339.88)</name>
    <dbReference type="NCBI Taxonomy" id="685588"/>
    <lineage>
        <taxon>Eukaryota</taxon>
        <taxon>Fungi</taxon>
        <taxon>Dikarya</taxon>
        <taxon>Basidiomycota</taxon>
        <taxon>Agaricomycotina</taxon>
        <taxon>Agaricomycetes</taxon>
        <taxon>Agaricomycetidae</taxon>
        <taxon>Agaricales</taxon>
        <taxon>Agaricineae</taxon>
        <taxon>Strophariaceae</taxon>
        <taxon>Galerina</taxon>
    </lineage>
</organism>
<protein>
    <submittedName>
        <fullName evidence="1">Uncharacterized protein</fullName>
    </submittedName>
</protein>